<dbReference type="RefSeq" id="WP_049726483.1">
    <property type="nucleotide sequence ID" value="NZ_CP012154.1"/>
</dbReference>
<gene>
    <name evidence="1" type="ORF">WM2015_2605</name>
</gene>
<protein>
    <submittedName>
        <fullName evidence="1">ASPIC/UnbV domain protein</fullName>
    </submittedName>
</protein>
<dbReference type="Gene3D" id="2.130.10.130">
    <property type="entry name" value="Integrin alpha, N-terminal"/>
    <property type="match status" value="2"/>
</dbReference>
<dbReference type="Pfam" id="PF07593">
    <property type="entry name" value="UnbV_ASPIC"/>
    <property type="match status" value="1"/>
</dbReference>
<dbReference type="InterPro" id="IPR027039">
    <property type="entry name" value="Crtac1"/>
</dbReference>
<evidence type="ECO:0000313" key="2">
    <source>
        <dbReference type="Proteomes" id="UP000066624"/>
    </source>
</evidence>
<sequence length="572" mass="61478">MNRFSSTLPWGLWVGAACLLAGSAQALQWQDVTAASGVDFRYSNGMQGQFHFPEIMGGGAAVLDYDRDGRMDLYLVQGGRLLPGGDGEPIGDRLFRNVSEPGPDGQLQLRFEDVTEAAGIRALGYGMGVAVGDLSGNGYPDLYVLNYGANQLWRNNGDGSFTDITEQAGVAGAEWSVSGSVVDLDGDGRNELMVINYVDFTLDNHRVCRSAMTSQQDYCSPSAYDGVPDRLYRNLGDGRFEDVSEASGIAGQARHGLGVIAADFNDDGRVDLYVANDGVPNALWLNQGGLRFEDDAFLAGVAVNAGGQSEAGMGVDAADFDDSGAEDLFLTHMRMETNTLYRNDGQGWFTDLTNRLGLGVPSLGYTGFGTAFLDADLDGWLDLVVANGAVVIEDALAEAGDPFPYHQGNQAFRNRGGNGFEEVTAESGSALNRSEVSRGLAVGDLDNDGGLDLVIANINAPARILRNLKDSGHHWLGLEPVNDSGARLLPEVWLLDDEGARHRHRRARRDGSYASARDPRLVIGLGERASAVTIEMVWPDGQAERFEGLAPDRYHRLVRGQGQTVDSQTPEE</sequence>
<dbReference type="PROSITE" id="PS51257">
    <property type="entry name" value="PROKAR_LIPOPROTEIN"/>
    <property type="match status" value="1"/>
</dbReference>
<dbReference type="InterPro" id="IPR013517">
    <property type="entry name" value="FG-GAP"/>
</dbReference>
<organism evidence="1 2">
    <name type="scientific">Wenzhouxiangella marina</name>
    <dbReference type="NCBI Taxonomy" id="1579979"/>
    <lineage>
        <taxon>Bacteria</taxon>
        <taxon>Pseudomonadati</taxon>
        <taxon>Pseudomonadota</taxon>
        <taxon>Gammaproteobacteria</taxon>
        <taxon>Chromatiales</taxon>
        <taxon>Wenzhouxiangellaceae</taxon>
        <taxon>Wenzhouxiangella</taxon>
    </lineage>
</organism>
<name>A0A0K0XZ49_9GAMM</name>
<dbReference type="SUPFAM" id="SSF69318">
    <property type="entry name" value="Integrin alpha N-terminal domain"/>
    <property type="match status" value="1"/>
</dbReference>
<dbReference type="KEGG" id="wma:WM2015_2605"/>
<dbReference type="PANTHER" id="PTHR16026:SF0">
    <property type="entry name" value="CARTILAGE ACIDIC PROTEIN 1"/>
    <property type="match status" value="1"/>
</dbReference>
<reference evidence="1 2" key="1">
    <citation type="submission" date="2015-07" db="EMBL/GenBank/DDBJ databases">
        <authorList>
            <person name="Noorani M."/>
        </authorList>
    </citation>
    <scope>NUCLEOTIDE SEQUENCE [LARGE SCALE GENOMIC DNA]</scope>
    <source>
        <strain evidence="1 2">KCTC 42284</strain>
    </source>
</reference>
<accession>A0A0K0XZ49</accession>
<dbReference type="AlphaFoldDB" id="A0A0K0XZ49"/>
<dbReference type="PATRIC" id="fig|1579979.3.peg.2661"/>
<dbReference type="OrthoDB" id="100785at2"/>
<dbReference type="Pfam" id="PF13517">
    <property type="entry name" value="FG-GAP_3"/>
    <property type="match status" value="3"/>
</dbReference>
<proteinExistence type="predicted"/>
<dbReference type="EMBL" id="CP012154">
    <property type="protein sequence ID" value="AKS42963.1"/>
    <property type="molecule type" value="Genomic_DNA"/>
</dbReference>
<evidence type="ECO:0000313" key="1">
    <source>
        <dbReference type="EMBL" id="AKS42963.1"/>
    </source>
</evidence>
<dbReference type="InterPro" id="IPR028994">
    <property type="entry name" value="Integrin_alpha_N"/>
</dbReference>
<dbReference type="STRING" id="1579979.WM2015_2605"/>
<dbReference type="InterPro" id="IPR011519">
    <property type="entry name" value="UnbV_ASPIC"/>
</dbReference>
<dbReference type="PANTHER" id="PTHR16026">
    <property type="entry name" value="CARTILAGE ACIDIC PROTEIN 1"/>
    <property type="match status" value="1"/>
</dbReference>
<dbReference type="Proteomes" id="UP000066624">
    <property type="component" value="Chromosome"/>
</dbReference>
<keyword evidence="2" id="KW-1185">Reference proteome</keyword>